<gene>
    <name evidence="2" type="ORF">KTT_41980</name>
</gene>
<keyword evidence="3" id="KW-1185">Reference proteome</keyword>
<protein>
    <submittedName>
        <fullName evidence="2">Uncharacterized protein</fullName>
    </submittedName>
</protein>
<sequence length="224" mass="23972">MPEPDAILFPATDEALALKAHRLQRHTKEITPAQEIVAPEPIRAYRLPRPLLSLKTISLLLSLSCIFFLLASSLIAFALIGHHPFNAIASKPQVTVTSVATHVGQPASTTEGPAVILLFPSELQLMARKGENPHPTQIFITNTGGHTLNWTLGQNSDVNAPLLSVNTASGSLQPGEKATLLVSCVSDKLAPGSYHTELVVSDNSNEAAPAPQMLPVTLWVEESQ</sequence>
<accession>A0A402A5I5</accession>
<keyword evidence="1" id="KW-0812">Transmembrane</keyword>
<dbReference type="EMBL" id="BIFR01000001">
    <property type="protein sequence ID" value="GCE14339.1"/>
    <property type="molecule type" value="Genomic_DNA"/>
</dbReference>
<organism evidence="2 3">
    <name type="scientific">Tengunoibacter tsumagoiensis</name>
    <dbReference type="NCBI Taxonomy" id="2014871"/>
    <lineage>
        <taxon>Bacteria</taxon>
        <taxon>Bacillati</taxon>
        <taxon>Chloroflexota</taxon>
        <taxon>Ktedonobacteria</taxon>
        <taxon>Ktedonobacterales</taxon>
        <taxon>Dictyobacteraceae</taxon>
        <taxon>Tengunoibacter</taxon>
    </lineage>
</organism>
<keyword evidence="1" id="KW-1133">Transmembrane helix</keyword>
<keyword evidence="1" id="KW-0472">Membrane</keyword>
<evidence type="ECO:0000313" key="3">
    <source>
        <dbReference type="Proteomes" id="UP000287352"/>
    </source>
</evidence>
<reference evidence="3" key="1">
    <citation type="submission" date="2018-12" db="EMBL/GenBank/DDBJ databases">
        <title>Tengunoibacter tsumagoiensis gen. nov., sp. nov., Dictyobacter kobayashii sp. nov., D. alpinus sp. nov., and D. joshuensis sp. nov. and description of Dictyobacteraceae fam. nov. within the order Ktedonobacterales isolated from Tengu-no-mugimeshi.</title>
        <authorList>
            <person name="Wang C.M."/>
            <person name="Zheng Y."/>
            <person name="Sakai Y."/>
            <person name="Toyoda A."/>
            <person name="Minakuchi Y."/>
            <person name="Abe K."/>
            <person name="Yokota A."/>
            <person name="Yabe S."/>
        </authorList>
    </citation>
    <scope>NUCLEOTIDE SEQUENCE [LARGE SCALE GENOMIC DNA]</scope>
    <source>
        <strain evidence="3">Uno3</strain>
    </source>
</reference>
<name>A0A402A5I5_9CHLR</name>
<dbReference type="AlphaFoldDB" id="A0A402A5I5"/>
<proteinExistence type="predicted"/>
<evidence type="ECO:0000313" key="2">
    <source>
        <dbReference type="EMBL" id="GCE14339.1"/>
    </source>
</evidence>
<dbReference type="InterPro" id="IPR013783">
    <property type="entry name" value="Ig-like_fold"/>
</dbReference>
<dbReference type="Proteomes" id="UP000287352">
    <property type="component" value="Unassembled WGS sequence"/>
</dbReference>
<dbReference type="Gene3D" id="2.60.40.10">
    <property type="entry name" value="Immunoglobulins"/>
    <property type="match status" value="1"/>
</dbReference>
<comment type="caution">
    <text evidence="2">The sequence shown here is derived from an EMBL/GenBank/DDBJ whole genome shotgun (WGS) entry which is preliminary data.</text>
</comment>
<feature type="transmembrane region" description="Helical" evidence="1">
    <location>
        <begin position="57"/>
        <end position="81"/>
    </location>
</feature>
<evidence type="ECO:0000256" key="1">
    <source>
        <dbReference type="SAM" id="Phobius"/>
    </source>
</evidence>